<name>A0A375JC60_9BURK</name>
<reference evidence="1 2" key="1">
    <citation type="submission" date="2018-01" db="EMBL/GenBank/DDBJ databases">
        <authorList>
            <person name="Gaut B.S."/>
            <person name="Morton B.R."/>
            <person name="Clegg M.T."/>
            <person name="Duvall M.R."/>
        </authorList>
    </citation>
    <scope>NUCLEOTIDE SEQUENCE [LARGE SCALE GENOMIC DNA]</scope>
    <source>
        <strain evidence="1">Cupriavidus taiwanensis cmp 52</strain>
    </source>
</reference>
<evidence type="ECO:0000313" key="2">
    <source>
        <dbReference type="Proteomes" id="UP000256805"/>
    </source>
</evidence>
<dbReference type="Proteomes" id="UP000256805">
    <property type="component" value="Unassembled WGS sequence"/>
</dbReference>
<organism evidence="1 2">
    <name type="scientific">Cupriavidus taiwanensis</name>
    <dbReference type="NCBI Taxonomy" id="164546"/>
    <lineage>
        <taxon>Bacteria</taxon>
        <taxon>Pseudomonadati</taxon>
        <taxon>Pseudomonadota</taxon>
        <taxon>Betaproteobacteria</taxon>
        <taxon>Burkholderiales</taxon>
        <taxon>Burkholderiaceae</taxon>
        <taxon>Cupriavidus</taxon>
    </lineage>
</organism>
<accession>A0A375JC60</accession>
<dbReference type="EMBL" id="OVTA01000054">
    <property type="protein sequence ID" value="SPS02141.1"/>
    <property type="molecule type" value="Genomic_DNA"/>
</dbReference>
<dbReference type="AlphaFoldDB" id="A0A375JC60"/>
<evidence type="ECO:0000313" key="1">
    <source>
        <dbReference type="EMBL" id="SPS02141.1"/>
    </source>
</evidence>
<sequence>MRGRSLNRRIVTRLGSNTSQRRGKRQELAKRLLRSGQVCVKQSNMNFLDCFSKGFISVASGTLETAYAFMANFIATYNSLFAKAPAPSWAPFFAHYLSWMMASAKMTRNRS</sequence>
<gene>
    <name evidence="1" type="ORF">CBM2634_P120002</name>
</gene>
<proteinExistence type="predicted"/>
<protein>
    <submittedName>
        <fullName evidence="1">Uncharacterized protein</fullName>
    </submittedName>
</protein>